<dbReference type="PROSITE" id="PS50021">
    <property type="entry name" value="CH"/>
    <property type="match status" value="1"/>
</dbReference>
<reference evidence="2" key="2">
    <citation type="submission" date="2015-07" db="EMBL/GenBank/DDBJ databases">
        <authorList>
            <person name="Noorani M."/>
        </authorList>
    </citation>
    <scope>NUCLEOTIDE SEQUENCE</scope>
    <source>
        <strain evidence="2">Yugu1</strain>
    </source>
</reference>
<name>A0A368PWJ4_SETIT</name>
<accession>A0A368PWJ4</accession>
<dbReference type="SUPFAM" id="SSF47576">
    <property type="entry name" value="Calponin-homology domain, CH-domain"/>
    <property type="match status" value="1"/>
</dbReference>
<organism evidence="2">
    <name type="scientific">Setaria italica</name>
    <name type="common">Foxtail millet</name>
    <name type="synonym">Panicum italicum</name>
    <dbReference type="NCBI Taxonomy" id="4555"/>
    <lineage>
        <taxon>Eukaryota</taxon>
        <taxon>Viridiplantae</taxon>
        <taxon>Streptophyta</taxon>
        <taxon>Embryophyta</taxon>
        <taxon>Tracheophyta</taxon>
        <taxon>Spermatophyta</taxon>
        <taxon>Magnoliopsida</taxon>
        <taxon>Liliopsida</taxon>
        <taxon>Poales</taxon>
        <taxon>Poaceae</taxon>
        <taxon>PACMAD clade</taxon>
        <taxon>Panicoideae</taxon>
        <taxon>Panicodae</taxon>
        <taxon>Paniceae</taxon>
        <taxon>Cenchrinae</taxon>
        <taxon>Setaria</taxon>
    </lineage>
</organism>
<dbReference type="Gene3D" id="1.10.418.10">
    <property type="entry name" value="Calponin-like domain"/>
    <property type="match status" value="1"/>
</dbReference>
<sequence length="169" mass="18225">MAQEQEEAVVAATVVEDVMRLHGGGGGAGGVGGGETVGSWRNIDIAWHKAEEAAIRRYEAANWLRRIVAVVCAKDLAEEPSEEEFRLGLRNGIILCNARNKIQPGAVPKVAFFSPPDLYSTAFSTLLFCNSSSVLPSSNLEIEVLCKCQQLVVSSNHKLLLIHPEEVGP</sequence>
<reference evidence="2" key="1">
    <citation type="journal article" date="2012" name="Nat. Biotechnol.">
        <title>Reference genome sequence of the model plant Setaria.</title>
        <authorList>
            <person name="Bennetzen J.L."/>
            <person name="Schmutz J."/>
            <person name="Wang H."/>
            <person name="Percifield R."/>
            <person name="Hawkins J."/>
            <person name="Pontaroli A.C."/>
            <person name="Estep M."/>
            <person name="Feng L."/>
            <person name="Vaughn J.N."/>
            <person name="Grimwood J."/>
            <person name="Jenkins J."/>
            <person name="Barry K."/>
            <person name="Lindquist E."/>
            <person name="Hellsten U."/>
            <person name="Deshpande S."/>
            <person name="Wang X."/>
            <person name="Wu X."/>
            <person name="Mitros T."/>
            <person name="Triplett J."/>
            <person name="Yang X."/>
            <person name="Ye C.Y."/>
            <person name="Mauro-Herrera M."/>
            <person name="Wang L."/>
            <person name="Li P."/>
            <person name="Sharma M."/>
            <person name="Sharma R."/>
            <person name="Ronald P.C."/>
            <person name="Panaud O."/>
            <person name="Kellogg E.A."/>
            <person name="Brutnell T.P."/>
            <person name="Doust A.N."/>
            <person name="Tuskan G.A."/>
            <person name="Rokhsar D."/>
            <person name="Devos K.M."/>
        </authorList>
    </citation>
    <scope>NUCLEOTIDE SEQUENCE [LARGE SCALE GENOMIC DNA]</scope>
    <source>
        <strain evidence="2">Yugu1</strain>
    </source>
</reference>
<dbReference type="InterPro" id="IPR001715">
    <property type="entry name" value="CH_dom"/>
</dbReference>
<dbReference type="OrthoDB" id="3176171at2759"/>
<dbReference type="InterPro" id="IPR036872">
    <property type="entry name" value="CH_dom_sf"/>
</dbReference>
<feature type="domain" description="Calponin-homology (CH)" evidence="1">
    <location>
        <begin position="54"/>
        <end position="169"/>
    </location>
</feature>
<evidence type="ECO:0000259" key="1">
    <source>
        <dbReference type="PROSITE" id="PS50021"/>
    </source>
</evidence>
<protein>
    <recommendedName>
        <fullName evidence="1">Calponin-homology (CH) domain-containing protein</fullName>
    </recommendedName>
</protein>
<proteinExistence type="predicted"/>
<gene>
    <name evidence="2" type="ORF">SETIT_2G078500v2</name>
</gene>
<dbReference type="STRING" id="4555.A0A368PWJ4"/>
<dbReference type="EMBL" id="CM003529">
    <property type="protein sequence ID" value="RCV10022.1"/>
    <property type="molecule type" value="Genomic_DNA"/>
</dbReference>
<evidence type="ECO:0000313" key="2">
    <source>
        <dbReference type="EMBL" id="RCV10022.1"/>
    </source>
</evidence>
<dbReference type="AlphaFoldDB" id="A0A368PWJ4"/>